<reference evidence="2 3" key="1">
    <citation type="journal article" date="2012" name="Nat. Biotechnol.">
        <title>Draft genome sequence of pigeonpea (Cajanus cajan), an orphan legume crop of resource-poor farmers.</title>
        <authorList>
            <person name="Varshney R.K."/>
            <person name="Chen W."/>
            <person name="Li Y."/>
            <person name="Bharti A.K."/>
            <person name="Saxena R.K."/>
            <person name="Schlueter J.A."/>
            <person name="Donoghue M.T."/>
            <person name="Azam S."/>
            <person name="Fan G."/>
            <person name="Whaley A.M."/>
            <person name="Farmer A.D."/>
            <person name="Sheridan J."/>
            <person name="Iwata A."/>
            <person name="Tuteja R."/>
            <person name="Penmetsa R.V."/>
            <person name="Wu W."/>
            <person name="Upadhyaya H.D."/>
            <person name="Yang S.P."/>
            <person name="Shah T."/>
            <person name="Saxena K.B."/>
            <person name="Michael T."/>
            <person name="McCombie W.R."/>
            <person name="Yang B."/>
            <person name="Zhang G."/>
            <person name="Yang H."/>
            <person name="Wang J."/>
            <person name="Spillane C."/>
            <person name="Cook D.R."/>
            <person name="May G.D."/>
            <person name="Xu X."/>
            <person name="Jackson S.A."/>
        </authorList>
    </citation>
    <scope>NUCLEOTIDE SEQUENCE [LARGE SCALE GENOMIC DNA]</scope>
    <source>
        <strain evidence="3">cv. Asha</strain>
    </source>
</reference>
<proteinExistence type="predicted"/>
<sequence length="151" mass="17694">MDLSSLPCELILEIIVRLPAKCIAKYRCVCKSWQRLLSDRNFLEENYAAVGGIRKPLFINEIVRQICLVDITKHLNDNAIERTFRTDLLCEEFEYHIKPVGACRGVVLVEVLFRGEYKFYAWNPTTGYLRNFNKRPPIQSTPFVDEYILKF</sequence>
<evidence type="ECO:0000313" key="2">
    <source>
        <dbReference type="EMBL" id="KYP64310.1"/>
    </source>
</evidence>
<dbReference type="Pfam" id="PF00646">
    <property type="entry name" value="F-box"/>
    <property type="match status" value="1"/>
</dbReference>
<dbReference type="Gene3D" id="1.20.1280.50">
    <property type="match status" value="1"/>
</dbReference>
<gene>
    <name evidence="2" type="ORF">KK1_018903</name>
</gene>
<dbReference type="OMA" id="CEEFEYH"/>
<dbReference type="SUPFAM" id="SSF81383">
    <property type="entry name" value="F-box domain"/>
    <property type="match status" value="1"/>
</dbReference>
<keyword evidence="3" id="KW-1185">Reference proteome</keyword>
<evidence type="ECO:0000259" key="1">
    <source>
        <dbReference type="PROSITE" id="PS50181"/>
    </source>
</evidence>
<dbReference type="InterPro" id="IPR001810">
    <property type="entry name" value="F-box_dom"/>
</dbReference>
<dbReference type="InterPro" id="IPR036047">
    <property type="entry name" value="F-box-like_dom_sf"/>
</dbReference>
<feature type="domain" description="F-box" evidence="1">
    <location>
        <begin position="1"/>
        <end position="50"/>
    </location>
</feature>
<evidence type="ECO:0000313" key="3">
    <source>
        <dbReference type="Proteomes" id="UP000075243"/>
    </source>
</evidence>
<dbReference type="SMART" id="SM00256">
    <property type="entry name" value="FBOX"/>
    <property type="match status" value="1"/>
</dbReference>
<dbReference type="PANTHER" id="PTHR31672">
    <property type="entry name" value="BNACNNG10540D PROTEIN"/>
    <property type="match status" value="1"/>
</dbReference>
<dbReference type="OrthoDB" id="5319261at2759"/>
<dbReference type="AlphaFoldDB" id="A0A151TB79"/>
<dbReference type="PROSITE" id="PS50181">
    <property type="entry name" value="FBOX"/>
    <property type="match status" value="1"/>
</dbReference>
<dbReference type="EMBL" id="CM003609">
    <property type="protein sequence ID" value="KYP64310.1"/>
    <property type="molecule type" value="Genomic_DNA"/>
</dbReference>
<dbReference type="InterPro" id="IPR050796">
    <property type="entry name" value="SCF_F-box_component"/>
</dbReference>
<name>A0A151TB79_CAJCA</name>
<organism evidence="2 3">
    <name type="scientific">Cajanus cajan</name>
    <name type="common">Pigeon pea</name>
    <name type="synonym">Cajanus indicus</name>
    <dbReference type="NCBI Taxonomy" id="3821"/>
    <lineage>
        <taxon>Eukaryota</taxon>
        <taxon>Viridiplantae</taxon>
        <taxon>Streptophyta</taxon>
        <taxon>Embryophyta</taxon>
        <taxon>Tracheophyta</taxon>
        <taxon>Spermatophyta</taxon>
        <taxon>Magnoliopsida</taxon>
        <taxon>eudicotyledons</taxon>
        <taxon>Gunneridae</taxon>
        <taxon>Pentapetalae</taxon>
        <taxon>rosids</taxon>
        <taxon>fabids</taxon>
        <taxon>Fabales</taxon>
        <taxon>Fabaceae</taxon>
        <taxon>Papilionoideae</taxon>
        <taxon>50 kb inversion clade</taxon>
        <taxon>NPAAA clade</taxon>
        <taxon>indigoferoid/millettioid clade</taxon>
        <taxon>Phaseoleae</taxon>
        <taxon>Cajanus</taxon>
    </lineage>
</organism>
<dbReference type="Gramene" id="C.cajan_18367.t">
    <property type="protein sequence ID" value="C.cajan_18367.t.cds1"/>
    <property type="gene ID" value="C.cajan_18367"/>
</dbReference>
<accession>A0A151TB79</accession>
<dbReference type="PANTHER" id="PTHR31672:SF13">
    <property type="entry name" value="F-BOX PROTEIN CPR30-LIKE"/>
    <property type="match status" value="1"/>
</dbReference>
<protein>
    <submittedName>
        <fullName evidence="2">F-box/kelch-repeat protein At3g17530 family</fullName>
    </submittedName>
</protein>
<dbReference type="Proteomes" id="UP000075243">
    <property type="component" value="Chromosome 7"/>
</dbReference>
<dbReference type="CDD" id="cd22157">
    <property type="entry name" value="F-box_AtFBW1-like"/>
    <property type="match status" value="1"/>
</dbReference>